<dbReference type="SUPFAM" id="SSF159245">
    <property type="entry name" value="AttH-like"/>
    <property type="match status" value="1"/>
</dbReference>
<evidence type="ECO:0000313" key="1">
    <source>
        <dbReference type="EMBL" id="ORW99901.1"/>
    </source>
</evidence>
<proteinExistence type="predicted"/>
<name>A0ABX3VYV6_9MYCO</name>
<evidence type="ECO:0000313" key="2">
    <source>
        <dbReference type="Proteomes" id="UP000193710"/>
    </source>
</evidence>
<reference evidence="1 2" key="1">
    <citation type="submission" date="2016-01" db="EMBL/GenBank/DDBJ databases">
        <title>The new phylogeny of the genus Mycobacterium.</title>
        <authorList>
            <person name="Tarcisio F."/>
            <person name="Conor M."/>
            <person name="Antonella G."/>
            <person name="Elisabetta G."/>
            <person name="Giulia F.S."/>
            <person name="Sara T."/>
            <person name="Anna F."/>
            <person name="Clotilde B."/>
            <person name="Roberto B."/>
            <person name="Veronica D.S."/>
            <person name="Fabio R."/>
            <person name="Monica P."/>
            <person name="Olivier J."/>
            <person name="Enrico T."/>
            <person name="Nicola S."/>
        </authorList>
    </citation>
    <scope>NUCLEOTIDE SEQUENCE [LARGE SCALE GENOMIC DNA]</scope>
    <source>
        <strain evidence="1 2">DSM 44626</strain>
    </source>
</reference>
<keyword evidence="2" id="KW-1185">Reference proteome</keyword>
<dbReference type="RefSeq" id="WP_036471016.1">
    <property type="nucleotide sequence ID" value="NZ_HG964446.1"/>
</dbReference>
<sequence>MGNDLSSGISFYAHFSRVAPDPAVWEGVLCLHLANGDILVSRSFASSRTRDLADAGAISFRCVEPCQTWRLRFDGMARRVTTKRLAVGLHTDGPVEPLRMDITARAVLPPWSAGSIVGQDFGHMHTEQAMQLDGAVTIAGLTTNFSARGFRDHSRGFRDHSKLAREGWSFGFTPSGKVYFGVRIWQDDGPGFTAGMLFDGKTIHDVSAMEVPPVTSPSGDPREVQISLGGDFGTVTVSGQVTAATPFTLLHPIGQALGVDVDDPAATMLVEGPLVFEWDDERGYGWLERLARIRDLPR</sequence>
<gene>
    <name evidence="1" type="ORF">AWC29_26420</name>
</gene>
<dbReference type="EMBL" id="LQPY01000037">
    <property type="protein sequence ID" value="ORW99901.1"/>
    <property type="molecule type" value="Genomic_DNA"/>
</dbReference>
<evidence type="ECO:0008006" key="3">
    <source>
        <dbReference type="Google" id="ProtNLM"/>
    </source>
</evidence>
<accession>A0ABX3VYV6</accession>
<organism evidence="1 2">
    <name type="scientific">Mycobacterium triplex</name>
    <dbReference type="NCBI Taxonomy" id="47839"/>
    <lineage>
        <taxon>Bacteria</taxon>
        <taxon>Bacillati</taxon>
        <taxon>Actinomycetota</taxon>
        <taxon>Actinomycetes</taxon>
        <taxon>Mycobacteriales</taxon>
        <taxon>Mycobacteriaceae</taxon>
        <taxon>Mycobacterium</taxon>
        <taxon>Mycobacterium simiae complex</taxon>
    </lineage>
</organism>
<protein>
    <recommendedName>
        <fullName evidence="3">6-phosphofructokinase</fullName>
    </recommendedName>
</protein>
<dbReference type="Proteomes" id="UP000193710">
    <property type="component" value="Unassembled WGS sequence"/>
</dbReference>
<comment type="caution">
    <text evidence="1">The sequence shown here is derived from an EMBL/GenBank/DDBJ whole genome shotgun (WGS) entry which is preliminary data.</text>
</comment>